<dbReference type="RefSeq" id="WP_115269914.1">
    <property type="nucleotide sequence ID" value="NZ_CASFEE010000005.1"/>
</dbReference>
<keyword evidence="2" id="KW-1185">Reference proteome</keyword>
<evidence type="ECO:0000313" key="1">
    <source>
        <dbReference type="EMBL" id="STO31530.1"/>
    </source>
</evidence>
<reference evidence="1 2" key="1">
    <citation type="submission" date="2018-06" db="EMBL/GenBank/DDBJ databases">
        <authorList>
            <consortium name="Pathogen Informatics"/>
            <person name="Doyle S."/>
        </authorList>
    </citation>
    <scope>NUCLEOTIDE SEQUENCE [LARGE SCALE GENOMIC DNA]</scope>
    <source>
        <strain evidence="1 2">NCTC10723</strain>
    </source>
</reference>
<gene>
    <name evidence="1" type="ORF">NCTC10723_00981</name>
</gene>
<sequence length="79" mass="8877">MHDGCSGKFENGKQVVEKLRIMGFSGQMMPIPAQIICKDCKNEIIMDTFEYKCPHCGMIYAVTPCHAFDIENIMCAGKE</sequence>
<dbReference type="OrthoDB" id="9798730at2"/>
<name>A0A377GX06_9FUSO</name>
<dbReference type="Proteomes" id="UP000255328">
    <property type="component" value="Unassembled WGS sequence"/>
</dbReference>
<dbReference type="AlphaFoldDB" id="A0A377GX06"/>
<proteinExistence type="predicted"/>
<protein>
    <submittedName>
        <fullName evidence="1">Uncharacterized protein</fullName>
    </submittedName>
</protein>
<evidence type="ECO:0000313" key="2">
    <source>
        <dbReference type="Proteomes" id="UP000255328"/>
    </source>
</evidence>
<dbReference type="EMBL" id="UGGU01000003">
    <property type="protein sequence ID" value="STO31530.1"/>
    <property type="molecule type" value="Genomic_DNA"/>
</dbReference>
<accession>A0A377GX06</accession>
<organism evidence="1 2">
    <name type="scientific">Fusobacterium necrogenes</name>
    <dbReference type="NCBI Taxonomy" id="858"/>
    <lineage>
        <taxon>Bacteria</taxon>
        <taxon>Fusobacteriati</taxon>
        <taxon>Fusobacteriota</taxon>
        <taxon>Fusobacteriia</taxon>
        <taxon>Fusobacteriales</taxon>
        <taxon>Fusobacteriaceae</taxon>
        <taxon>Fusobacterium</taxon>
    </lineage>
</organism>